<dbReference type="CDD" id="cd09870">
    <property type="entry name" value="PIN_YEN1"/>
    <property type="match status" value="1"/>
</dbReference>
<accession>A0A448YL32</accession>
<dbReference type="InterPro" id="IPR006084">
    <property type="entry name" value="XPG/Rad2"/>
</dbReference>
<reference evidence="3 4" key="1">
    <citation type="submission" date="2018-12" db="EMBL/GenBank/DDBJ databases">
        <authorList>
            <person name="Tiukova I."/>
            <person name="Dainat J."/>
        </authorList>
    </citation>
    <scope>NUCLEOTIDE SEQUENCE [LARGE SCALE GENOMIC DNA]</scope>
</reference>
<dbReference type="AlphaFoldDB" id="A0A448YL32"/>
<dbReference type="SUPFAM" id="SSF88723">
    <property type="entry name" value="PIN domain-like"/>
    <property type="match status" value="1"/>
</dbReference>
<dbReference type="GO" id="GO:0005737">
    <property type="term" value="C:cytoplasm"/>
    <property type="evidence" value="ECO:0007669"/>
    <property type="project" value="TreeGrafter"/>
</dbReference>
<dbReference type="InParanoid" id="A0A448YL32"/>
<dbReference type="PANTHER" id="PTHR11081:SF72">
    <property type="entry name" value="HOLLIDAY JUNCTION RESOLVASE YEN1"/>
    <property type="match status" value="1"/>
</dbReference>
<dbReference type="OrthoDB" id="2959108at2759"/>
<proteinExistence type="predicted"/>
<dbReference type="SUPFAM" id="SSF47807">
    <property type="entry name" value="5' to 3' exonuclease, C-terminal subdomain"/>
    <property type="match status" value="1"/>
</dbReference>
<dbReference type="InterPro" id="IPR036279">
    <property type="entry name" value="5-3_exonuclease_C_sf"/>
</dbReference>
<dbReference type="GO" id="GO:0017108">
    <property type="term" value="F:5'-flap endonuclease activity"/>
    <property type="evidence" value="ECO:0007669"/>
    <property type="project" value="TreeGrafter"/>
</dbReference>
<keyword evidence="4" id="KW-1185">Reference proteome</keyword>
<dbReference type="Gene3D" id="3.40.50.1010">
    <property type="entry name" value="5'-nuclease"/>
    <property type="match status" value="1"/>
</dbReference>
<feature type="region of interest" description="Disordered" evidence="1">
    <location>
        <begin position="585"/>
        <end position="718"/>
    </location>
</feature>
<dbReference type="GO" id="GO:0006281">
    <property type="term" value="P:DNA repair"/>
    <property type="evidence" value="ECO:0007669"/>
    <property type="project" value="UniProtKB-ARBA"/>
</dbReference>
<dbReference type="Pfam" id="PF00867">
    <property type="entry name" value="XPG_I"/>
    <property type="match status" value="1"/>
</dbReference>
<dbReference type="EMBL" id="CAACVR010000012">
    <property type="protein sequence ID" value="VEU21578.1"/>
    <property type="molecule type" value="Genomic_DNA"/>
</dbReference>
<feature type="compositionally biased region" description="Low complexity" evidence="1">
    <location>
        <begin position="605"/>
        <end position="622"/>
    </location>
</feature>
<evidence type="ECO:0000259" key="2">
    <source>
        <dbReference type="SMART" id="SM00484"/>
    </source>
</evidence>
<dbReference type="InterPro" id="IPR006086">
    <property type="entry name" value="XPG-I_dom"/>
</dbReference>
<organism evidence="3 4">
    <name type="scientific">Brettanomyces naardenensis</name>
    <name type="common">Yeast</name>
    <dbReference type="NCBI Taxonomy" id="13370"/>
    <lineage>
        <taxon>Eukaryota</taxon>
        <taxon>Fungi</taxon>
        <taxon>Dikarya</taxon>
        <taxon>Ascomycota</taxon>
        <taxon>Saccharomycotina</taxon>
        <taxon>Pichiomycetes</taxon>
        <taxon>Pichiales</taxon>
        <taxon>Pichiaceae</taxon>
        <taxon>Brettanomyces</taxon>
    </lineage>
</organism>
<dbReference type="InterPro" id="IPR029060">
    <property type="entry name" value="PIN-like_dom_sf"/>
</dbReference>
<name>A0A448YL32_BRENA</name>
<dbReference type="PRINTS" id="PR00853">
    <property type="entry name" value="XPGRADSUPER"/>
</dbReference>
<dbReference type="Proteomes" id="UP000290900">
    <property type="component" value="Unassembled WGS sequence"/>
</dbReference>
<protein>
    <submittedName>
        <fullName evidence="3">DEKNAAC102537</fullName>
    </submittedName>
</protein>
<dbReference type="GO" id="GO:0005634">
    <property type="term" value="C:nucleus"/>
    <property type="evidence" value="ECO:0007669"/>
    <property type="project" value="TreeGrafter"/>
</dbReference>
<dbReference type="STRING" id="13370.A0A448YL32"/>
<gene>
    <name evidence="3" type="ORF">BRENAR_LOCUS2311</name>
</gene>
<dbReference type="SMART" id="SM00484">
    <property type="entry name" value="XPGI"/>
    <property type="match status" value="1"/>
</dbReference>
<dbReference type="PANTHER" id="PTHR11081">
    <property type="entry name" value="FLAP ENDONUCLEASE FAMILY MEMBER"/>
    <property type="match status" value="1"/>
</dbReference>
<feature type="compositionally biased region" description="Basic and acidic residues" evidence="1">
    <location>
        <begin position="647"/>
        <end position="670"/>
    </location>
</feature>
<sequence length="837" mass="95704">MTIAGLWEKLVEHDAGGERVPLRVYAESFYGNHHRPVRVGIDAFMWLFELMPPGTRSFTSMTPEMISKLLLNFHSRIRGLISLNVSFVLVFDGVYKVQKRRWETSSHVVDQYSNFDETYRLTNEAIRMDSLDGSADVAPVSKVKQMLKDWNITWVQAPAEAEAELGRLNSCGIIDAVISNDADGFMFGSQVILRNFSRWENDAPSGWTPPESTIKQQPEFYVTPFRMSRIEEKTGLTKERIIFIACLSGNDFSEGASGLGIARAFSLAQIGSDVEERGTRVDFSTELAKNFVSSSEEDYIMGRFPYALAERKIKISFLSVLLEEEIKGRSREYLGRAYHSTSIPLPPDFFFMMHYYPLLAGYVYRFNLYDTNNADLEDRDDFHSCVLPQPAAICGSKEARNSGYPISFQRATSSRELGRSVVEKTGEVATPFQLDKGLTPICWFQLPNFRKMCSYHFPTTRPTRDFLLKYLSEAYVFRAVENLGEFRKTDEDICINSFKTLQLPVKRKEDAEYEGKWETQVYQVRYYPELIFSVYLAPEDEDDIYDENYNLKSSTKKKNTYAWIQRYLLESIEGGRKLISEYETKQKEKQKMYQKGSPKKKGKKVSQQSSTLDNLKISPIKISPKKEAHVLNGKPVPAPKFSSSRPSSKDSSRTKEDDSSGKFWLEELDHPKKRSISVRSPNVNDSERNKKQVDMMQWFDPDRRKGGPRKQSGIPRIKSLGASFEERYTKLVPEEPTIGFYEKDEEPEIIDLSSGSDDENASRQLEFRVSDEEDKRVLSADGPVIVLSSQAVTAKKHTAERNDDDRADTSLILLEEGDSAIGHMEDEIDNLLGMRKE</sequence>
<evidence type="ECO:0000313" key="3">
    <source>
        <dbReference type="EMBL" id="VEU21578.1"/>
    </source>
</evidence>
<evidence type="ECO:0000256" key="1">
    <source>
        <dbReference type="SAM" id="MobiDB-lite"/>
    </source>
</evidence>
<feature type="domain" description="XPG-I" evidence="2">
    <location>
        <begin position="148"/>
        <end position="236"/>
    </location>
</feature>
<evidence type="ECO:0000313" key="4">
    <source>
        <dbReference type="Proteomes" id="UP000290900"/>
    </source>
</evidence>
<dbReference type="GO" id="GO:0008409">
    <property type="term" value="F:5'-3' exonuclease activity"/>
    <property type="evidence" value="ECO:0007669"/>
    <property type="project" value="TreeGrafter"/>
</dbReference>